<sequence length="191" mass="21878">MLQNRMRKPTAALKTIMAKCFARENTRKKIIQYMMIDSIDIQENDRILEIGTGSGEVFKKITDKLDKGSLKSIEPSKRRVRRATRRNSDDLENGRGEIVYGKPESIPFADRTFNKVFSLHTVQSCTDVKLALKEIYRVLQVDGRFYISISAADKPAAGLDEKKIIQLLSEQYFRDISVTRRDDCLCIIAVK</sequence>
<keyword evidence="3" id="KW-1185">Reference proteome</keyword>
<dbReference type="GO" id="GO:0008168">
    <property type="term" value="F:methyltransferase activity"/>
    <property type="evidence" value="ECO:0007669"/>
    <property type="project" value="UniProtKB-KW"/>
</dbReference>
<protein>
    <submittedName>
        <fullName evidence="2">Methyltransferase</fullName>
    </submittedName>
</protein>
<dbReference type="EMBL" id="CP002207">
    <property type="protein sequence ID" value="ADP33190.1"/>
    <property type="molecule type" value="Genomic_DNA"/>
</dbReference>
<gene>
    <name evidence="2" type="ordered locus">BATR1942_11295</name>
</gene>
<evidence type="ECO:0000259" key="1">
    <source>
        <dbReference type="Pfam" id="PF08241"/>
    </source>
</evidence>
<dbReference type="SUPFAM" id="SSF53335">
    <property type="entry name" value="S-adenosyl-L-methionine-dependent methyltransferases"/>
    <property type="match status" value="1"/>
</dbReference>
<dbReference type="RefSeq" id="WP_003325348.1">
    <property type="nucleotide sequence ID" value="NC_014639.1"/>
</dbReference>
<keyword evidence="2" id="KW-0808">Transferase</keyword>
<dbReference type="InterPro" id="IPR029063">
    <property type="entry name" value="SAM-dependent_MTases_sf"/>
</dbReference>
<dbReference type="Pfam" id="PF08241">
    <property type="entry name" value="Methyltransf_11"/>
    <property type="match status" value="1"/>
</dbReference>
<name>A0ABN3ZBL2_BACA1</name>
<dbReference type="Gene3D" id="3.40.50.150">
    <property type="entry name" value="Vaccinia Virus protein VP39"/>
    <property type="match status" value="1"/>
</dbReference>
<dbReference type="CDD" id="cd02440">
    <property type="entry name" value="AdoMet_MTases"/>
    <property type="match status" value="1"/>
</dbReference>
<feature type="domain" description="Methyltransferase type 11" evidence="1">
    <location>
        <begin position="48"/>
        <end position="147"/>
    </location>
</feature>
<accession>A0ABN3ZBL2</accession>
<keyword evidence="2" id="KW-0489">Methyltransferase</keyword>
<dbReference type="GO" id="GO:0032259">
    <property type="term" value="P:methylation"/>
    <property type="evidence" value="ECO:0007669"/>
    <property type="project" value="UniProtKB-KW"/>
</dbReference>
<dbReference type="Proteomes" id="UP000006867">
    <property type="component" value="Chromosome"/>
</dbReference>
<evidence type="ECO:0000313" key="3">
    <source>
        <dbReference type="Proteomes" id="UP000006867"/>
    </source>
</evidence>
<organism evidence="2 3">
    <name type="scientific">Bacillus atrophaeus (strain 1942)</name>
    <dbReference type="NCBI Taxonomy" id="720555"/>
    <lineage>
        <taxon>Bacteria</taxon>
        <taxon>Bacillati</taxon>
        <taxon>Bacillota</taxon>
        <taxon>Bacilli</taxon>
        <taxon>Bacillales</taxon>
        <taxon>Bacillaceae</taxon>
        <taxon>Bacillus</taxon>
    </lineage>
</organism>
<dbReference type="InterPro" id="IPR013216">
    <property type="entry name" value="Methyltransf_11"/>
</dbReference>
<reference evidence="2 3" key="1">
    <citation type="journal article" date="2011" name="Front. Microbiol.">
        <title>Genomic signatures of strain selection and enhancement in Bacillus atrophaeus var. globigii, a historical biowarfare simulant.</title>
        <authorList>
            <person name="Gibbons H.S."/>
            <person name="Broomall S.M."/>
            <person name="McNew L.A."/>
            <person name="Daligault H."/>
            <person name="Chapman C."/>
            <person name="Bruce D."/>
            <person name="Karavis M."/>
            <person name="Krepps M."/>
            <person name="McGregor P.A."/>
            <person name="Hong C."/>
            <person name="Park K.H."/>
            <person name="Akmal A."/>
            <person name="Feldman A."/>
            <person name="Lin J.S."/>
            <person name="Chang W.E."/>
            <person name="Higgs B.W."/>
            <person name="Demirev P."/>
            <person name="Lindquist J."/>
            <person name="Liem A."/>
            <person name="Fochler E."/>
            <person name="Read T.D."/>
            <person name="Tapia R."/>
            <person name="Johnson S."/>
            <person name="Bishop-Lilly K.A."/>
            <person name="Detter C."/>
            <person name="Han C."/>
            <person name="Sozhamannan S."/>
            <person name="Rosenzweig C.N."/>
            <person name="Skowronski E.W."/>
        </authorList>
    </citation>
    <scope>NUCLEOTIDE SEQUENCE [LARGE SCALE GENOMIC DNA]</scope>
    <source>
        <strain evidence="2 3">1942</strain>
    </source>
</reference>
<evidence type="ECO:0000313" key="2">
    <source>
        <dbReference type="EMBL" id="ADP33190.1"/>
    </source>
</evidence>
<proteinExistence type="predicted"/>